<dbReference type="RefSeq" id="XP_003747175.1">
    <property type="nucleotide sequence ID" value="XM_003747127.2"/>
</dbReference>
<sequence length="809" mass="89125">MPADLEETKILISSILTASENALSLGQLEAEYKMMENEFIPFKELGFKSLIEFLNKCPDCVRVVHSGGTAQVLPVVSDEVKHIRDFVENQRSDGSKKVAYKITQVVEENILRLLAKKPGHRILLSELTSLYKRAYQAPLPAPKGKLVAWLATSNKFAILSCGKNLKHIEALSHVNLNHYKSSVPLAELSALRASVQKALSGAQRSCAQSEIRVNRSAPTSRSSNLAEVQSAAFTQHTTTYAPAVSLPAPSTQSIPVPGSSPSKARKSPLLPTPDPSLRLNATMGSSIARFMEPRCSPEASAAEPKRPPLQPVEAAPKEVARELTSEKKQFLIRMMMKNPESTSVTALRRAYEYNYGAIDTQTFLDWLFSMDECLVIGADSGRVYLRPQHRVLATPNGYHLPIATATRSVAVSQDTPPTQNQLTIPVPPHDFGAPVSETLKVTIQGMADQTSADPGQTGLEVAPDYSEEDSDDRVLEGICGLSVTDIVDVMQLLWSKPKVPLDQLLEDFEATFQRRIDPIDGVEALVEKLSTLGLVKVAPNSDVSLFSPVRLRTFDYVRSSGVESQLMNDELWSNYIAGGPLCQGYSTTGKILCYSQDGSCSFVTDWSPPDSQYVRTEIVPQGQYVYCNDGHKLNAIAQVAVSRVGHWQVFLPDLQKFRPCRAEQLLSGPPQPVLNVIPIGRCPPVGENIKLTIVKTTETSTEGYPRTYVSFGDEEVVGIVKSRADPNFAFRLLRWDHQRFIPREDLAKLSLDRGLTLVDPSALEAGDVFSEGDWMNTLNEKLFIAMSEFVELLDTMGFRADAIHDLLLI</sequence>
<feature type="region of interest" description="Disordered" evidence="1">
    <location>
        <begin position="294"/>
        <end position="319"/>
    </location>
</feature>
<dbReference type="InterPro" id="IPR041966">
    <property type="entry name" value="LOTUS-like"/>
</dbReference>
<dbReference type="AlphaFoldDB" id="A0AAJ6QXK6"/>
<evidence type="ECO:0000256" key="1">
    <source>
        <dbReference type="SAM" id="MobiDB-lite"/>
    </source>
</evidence>
<feature type="region of interest" description="Disordered" evidence="1">
    <location>
        <begin position="244"/>
        <end position="278"/>
    </location>
</feature>
<dbReference type="InterPro" id="IPR025605">
    <property type="entry name" value="OST-HTH/LOTUS_dom"/>
</dbReference>
<feature type="compositionally biased region" description="Polar residues" evidence="1">
    <location>
        <begin position="248"/>
        <end position="262"/>
    </location>
</feature>
<dbReference type="Proteomes" id="UP000694867">
    <property type="component" value="Unplaced"/>
</dbReference>
<accession>A0AAJ6QXK6</accession>
<feature type="domain" description="HTH OST-type" evidence="2">
    <location>
        <begin position="4"/>
        <end position="78"/>
    </location>
</feature>
<dbReference type="CDD" id="cd09972">
    <property type="entry name" value="LOTUS_TDRD_OSKAR"/>
    <property type="match status" value="1"/>
</dbReference>
<evidence type="ECO:0000313" key="3">
    <source>
        <dbReference type="Proteomes" id="UP000694867"/>
    </source>
</evidence>
<reference evidence="4" key="1">
    <citation type="submission" date="2025-08" db="UniProtKB">
        <authorList>
            <consortium name="RefSeq"/>
        </authorList>
    </citation>
    <scope>IDENTIFICATION</scope>
</reference>
<name>A0AAJ6QXK6_9ACAR</name>
<proteinExistence type="predicted"/>
<protein>
    <submittedName>
        <fullName evidence="4">Tudor domain-containing protein 7A</fullName>
    </submittedName>
</protein>
<dbReference type="Gene3D" id="3.30.420.610">
    <property type="entry name" value="LOTUS domain-like"/>
    <property type="match status" value="1"/>
</dbReference>
<dbReference type="Pfam" id="PF12872">
    <property type="entry name" value="OST-HTH"/>
    <property type="match status" value="1"/>
</dbReference>
<dbReference type="KEGG" id="goe:100903625"/>
<keyword evidence="3" id="KW-1185">Reference proteome</keyword>
<dbReference type="GeneID" id="100903625"/>
<gene>
    <name evidence="4" type="primary">LOC100903625</name>
</gene>
<dbReference type="PROSITE" id="PS51644">
    <property type="entry name" value="HTH_OST"/>
    <property type="match status" value="1"/>
</dbReference>
<organism evidence="3 4">
    <name type="scientific">Galendromus occidentalis</name>
    <name type="common">western predatory mite</name>
    <dbReference type="NCBI Taxonomy" id="34638"/>
    <lineage>
        <taxon>Eukaryota</taxon>
        <taxon>Metazoa</taxon>
        <taxon>Ecdysozoa</taxon>
        <taxon>Arthropoda</taxon>
        <taxon>Chelicerata</taxon>
        <taxon>Arachnida</taxon>
        <taxon>Acari</taxon>
        <taxon>Parasitiformes</taxon>
        <taxon>Mesostigmata</taxon>
        <taxon>Gamasina</taxon>
        <taxon>Phytoseioidea</taxon>
        <taxon>Phytoseiidae</taxon>
        <taxon>Typhlodrominae</taxon>
        <taxon>Galendromus</taxon>
    </lineage>
</organism>
<feature type="region of interest" description="Disordered" evidence="1">
    <location>
        <begin position="448"/>
        <end position="467"/>
    </location>
</feature>
<evidence type="ECO:0000259" key="2">
    <source>
        <dbReference type="PROSITE" id="PS51644"/>
    </source>
</evidence>
<evidence type="ECO:0000313" key="4">
    <source>
        <dbReference type="RefSeq" id="XP_003747175.1"/>
    </source>
</evidence>